<dbReference type="OrthoDB" id="270867at2759"/>
<dbReference type="GO" id="GO:0005337">
    <property type="term" value="F:nucleoside transmembrane transporter activity"/>
    <property type="evidence" value="ECO:0007669"/>
    <property type="project" value="InterPro"/>
</dbReference>
<comment type="caution">
    <text evidence="12">The sequence shown here is derived from an EMBL/GenBank/DDBJ whole genome shotgun (WGS) entry which is preliminary data.</text>
</comment>
<evidence type="ECO:0000256" key="7">
    <source>
        <dbReference type="SAM" id="MobiDB-lite"/>
    </source>
</evidence>
<feature type="transmembrane region" description="Helical" evidence="8">
    <location>
        <begin position="444"/>
        <end position="466"/>
    </location>
</feature>
<proteinExistence type="inferred from homology"/>
<evidence type="ECO:0000256" key="3">
    <source>
        <dbReference type="ARBA" id="ARBA00022448"/>
    </source>
</evidence>
<sequence>MAMFGFNSCSEFVVYLTFMFFGVSIMMVSNAITAAPSFIMEFYKYAKGDKDVASDDPLFWANVLTYYNVAVFGMQVVCEIFMLTPLGRSIPLRPRLIVGLVIPLAEMLTLVLVPLGHTGEAGAKATIMVLAIVSGVSKTLCDSSTGALAGPFPTRFYGSVIWGLGLSGIISSAMSMIIKASMANDFESVQTQSRIYFGVSIGIQVGSCVLLVVMPRNPFARKYTAEFRYMHEHPEGHAHTNDNEISTNNVKEQEVPPVPNDHTIPFSGAEHNMDVMHVVGDADNVKDIDQVDNITSTQQMLNAQIVVVFKCIWPMLLSCFVVFGATLLLFPGVFFAAGSPKGWYTTIIVAMFNLGDFLSRCLLLSKRLHPSPRAVVAGSLLRVLIVPVLVLCVRKIIPGEVLPHILCLIWGLTNGYYGGMAMIHCTRTPSLVMAGQRSIASIMASLALLLGLFVGSSLATAVLRWLPQ</sequence>
<evidence type="ECO:0000256" key="6">
    <source>
        <dbReference type="ARBA" id="ARBA00023136"/>
    </source>
</evidence>
<dbReference type="InterPro" id="IPR036259">
    <property type="entry name" value="MFS_trans_sf"/>
</dbReference>
<evidence type="ECO:0000313" key="9">
    <source>
        <dbReference type="EMBL" id="ESL05286.1"/>
    </source>
</evidence>
<reference evidence="12 13" key="1">
    <citation type="submission" date="2013-07" db="EMBL/GenBank/DDBJ databases">
        <authorList>
            <person name="Stoco P.H."/>
            <person name="Wagner G."/>
            <person name="Gerber A."/>
            <person name="Zaha A."/>
            <person name="Thompson C."/>
            <person name="Bartholomeu D.C."/>
            <person name="Luckemeyer D.D."/>
            <person name="Bahia D."/>
            <person name="Loreto E."/>
            <person name="Prestes E.B."/>
            <person name="Lima F.M."/>
            <person name="Rodrigues-Luiz G."/>
            <person name="Vallejo G.A."/>
            <person name="Filho J.F."/>
            <person name="Monteiro K.M."/>
            <person name="Tyler K.M."/>
            <person name="de Almeida L.G."/>
            <person name="Ortiz M.F."/>
            <person name="Siervo M.A."/>
            <person name="de Moraes M.H."/>
            <person name="Cunha O.L."/>
            <person name="Mendonca-Neto R."/>
            <person name="Silva R."/>
            <person name="Teixeira S.M."/>
            <person name="Murta S.M."/>
            <person name="Sincero T.C."/>
            <person name="Mendes T.A."/>
            <person name="Urmenyi T.P."/>
            <person name="Silva V.G."/>
            <person name="da Rocha W.D."/>
            <person name="Andersson B."/>
            <person name="Romanha A.J."/>
            <person name="Steindel M."/>
            <person name="de Vasconcelos A.T."/>
            <person name="Grisard E.C."/>
        </authorList>
    </citation>
    <scope>NUCLEOTIDE SEQUENCE [LARGE SCALE GENOMIC DNA]</scope>
    <source>
        <strain evidence="12 13">SC58</strain>
    </source>
</reference>
<dbReference type="GO" id="GO:0005886">
    <property type="term" value="C:plasma membrane"/>
    <property type="evidence" value="ECO:0007669"/>
    <property type="project" value="TreeGrafter"/>
</dbReference>
<feature type="transmembrane region" description="Helical" evidence="8">
    <location>
        <begin position="343"/>
        <end position="363"/>
    </location>
</feature>
<organism evidence="12 13">
    <name type="scientific">Trypanosoma rangeli SC58</name>
    <dbReference type="NCBI Taxonomy" id="429131"/>
    <lineage>
        <taxon>Eukaryota</taxon>
        <taxon>Discoba</taxon>
        <taxon>Euglenozoa</taxon>
        <taxon>Kinetoplastea</taxon>
        <taxon>Metakinetoplastina</taxon>
        <taxon>Trypanosomatida</taxon>
        <taxon>Trypanosomatidae</taxon>
        <taxon>Trypanosoma</taxon>
        <taxon>Herpetosoma</taxon>
    </lineage>
</organism>
<comment type="similarity">
    <text evidence="2">Belongs to the SLC29A/ENT transporter (TC 2.A.57) family.</text>
</comment>
<dbReference type="EMBL" id="AUPL01006634">
    <property type="protein sequence ID" value="ESL05707.1"/>
    <property type="molecule type" value="Genomic_DNA"/>
</dbReference>
<evidence type="ECO:0000256" key="2">
    <source>
        <dbReference type="ARBA" id="ARBA00007965"/>
    </source>
</evidence>
<feature type="transmembrane region" description="Helical" evidence="8">
    <location>
        <begin position="195"/>
        <end position="214"/>
    </location>
</feature>
<feature type="transmembrane region" description="Helical" evidence="8">
    <location>
        <begin position="96"/>
        <end position="115"/>
    </location>
</feature>
<name>A0A061JBX2_TRYRA</name>
<comment type="subcellular location">
    <subcellularLocation>
        <location evidence="1">Membrane</location>
        <topology evidence="1">Multi-pass membrane protein</topology>
    </subcellularLocation>
</comment>
<evidence type="ECO:0000313" key="10">
    <source>
        <dbReference type="EMBL" id="ESL05707.1"/>
    </source>
</evidence>
<dbReference type="Proteomes" id="UP000031737">
    <property type="component" value="Unassembled WGS sequence"/>
</dbReference>
<dbReference type="VEuPathDB" id="TriTrypDB:TRSC58_02473"/>
<evidence type="ECO:0000313" key="13">
    <source>
        <dbReference type="Proteomes" id="UP000031737"/>
    </source>
</evidence>
<dbReference type="EMBL" id="AUPL01002473">
    <property type="protein sequence ID" value="ESL09802.1"/>
    <property type="molecule type" value="Genomic_DNA"/>
</dbReference>
<evidence type="ECO:0000256" key="8">
    <source>
        <dbReference type="SAM" id="Phobius"/>
    </source>
</evidence>
<dbReference type="Pfam" id="PF01733">
    <property type="entry name" value="Nucleoside_tran"/>
    <property type="match status" value="1"/>
</dbReference>
<evidence type="ECO:0000256" key="5">
    <source>
        <dbReference type="ARBA" id="ARBA00022989"/>
    </source>
</evidence>
<dbReference type="SUPFAM" id="SSF103473">
    <property type="entry name" value="MFS general substrate transporter"/>
    <property type="match status" value="1"/>
</dbReference>
<dbReference type="InterPro" id="IPR034764">
    <property type="entry name" value="ENT1/ENT2"/>
</dbReference>
<keyword evidence="5 8" id="KW-1133">Transmembrane helix</keyword>
<evidence type="ECO:0000313" key="12">
    <source>
        <dbReference type="EMBL" id="ESL11870.1"/>
    </source>
</evidence>
<feature type="transmembrane region" description="Helical" evidence="8">
    <location>
        <begin position="160"/>
        <end position="183"/>
    </location>
</feature>
<feature type="transmembrane region" description="Helical" evidence="8">
    <location>
        <begin position="403"/>
        <end position="423"/>
    </location>
</feature>
<feature type="region of interest" description="Disordered" evidence="7">
    <location>
        <begin position="234"/>
        <end position="257"/>
    </location>
</feature>
<feature type="transmembrane region" description="Helical" evidence="8">
    <location>
        <begin position="121"/>
        <end position="140"/>
    </location>
</feature>
<keyword evidence="3" id="KW-0813">Transport</keyword>
<keyword evidence="6 8" id="KW-0472">Membrane</keyword>
<evidence type="ECO:0000313" key="11">
    <source>
        <dbReference type="EMBL" id="ESL09802.1"/>
    </source>
</evidence>
<feature type="transmembrane region" description="Helical" evidence="8">
    <location>
        <begin position="12"/>
        <end position="39"/>
    </location>
</feature>
<dbReference type="EMBL" id="AUPL01000371">
    <property type="protein sequence ID" value="ESL11870.1"/>
    <property type="molecule type" value="Genomic_DNA"/>
</dbReference>
<protein>
    <submittedName>
        <fullName evidence="9">Nucleoside transporter 1</fullName>
    </submittedName>
    <submittedName>
        <fullName evidence="12">Solute carrier family 29 (Equilibrative nucleoside transporter), member 1/2/3</fullName>
    </submittedName>
</protein>
<dbReference type="PANTHER" id="PTHR10332">
    <property type="entry name" value="EQUILIBRATIVE NUCLEOSIDE TRANSPORTER"/>
    <property type="match status" value="1"/>
</dbReference>
<feature type="transmembrane region" description="Helical" evidence="8">
    <location>
        <begin position="315"/>
        <end position="337"/>
    </location>
</feature>
<accession>A0A061JBX2</accession>
<gene>
    <name evidence="12" type="ORF">TRSC58_00371</name>
    <name evidence="11" type="ORF">TRSC58_02473</name>
    <name evidence="10" type="ORF">TRSC58_06634</name>
    <name evidence="9" type="ORF">TRSC58_07072</name>
</gene>
<dbReference type="VEuPathDB" id="TriTrypDB:TRSC58_06634"/>
<keyword evidence="4 8" id="KW-0812">Transmembrane</keyword>
<feature type="transmembrane region" description="Helical" evidence="8">
    <location>
        <begin position="59"/>
        <end position="84"/>
    </location>
</feature>
<evidence type="ECO:0000256" key="4">
    <source>
        <dbReference type="ARBA" id="ARBA00022692"/>
    </source>
</evidence>
<dbReference type="InterPro" id="IPR002259">
    <property type="entry name" value="Eqnu_transpt"/>
</dbReference>
<dbReference type="NCBIfam" id="TIGR00939">
    <property type="entry name" value="2a57"/>
    <property type="match status" value="1"/>
</dbReference>
<dbReference type="EMBL" id="AUPL01007072">
    <property type="protein sequence ID" value="ESL05286.1"/>
    <property type="molecule type" value="Genomic_DNA"/>
</dbReference>
<dbReference type="AlphaFoldDB" id="A0A061JBX2"/>
<dbReference type="PANTHER" id="PTHR10332:SF82">
    <property type="entry name" value="TRANSPORTER 2, PUTATIVE-RELATED"/>
    <property type="match status" value="1"/>
</dbReference>
<dbReference type="VEuPathDB" id="TriTrypDB:TRSC58_07072"/>
<keyword evidence="13" id="KW-1185">Reference proteome</keyword>
<dbReference type="VEuPathDB" id="TriTrypDB:TRSC58_00371"/>
<feature type="transmembrane region" description="Helical" evidence="8">
    <location>
        <begin position="375"/>
        <end position="397"/>
    </location>
</feature>
<evidence type="ECO:0000256" key="1">
    <source>
        <dbReference type="ARBA" id="ARBA00004141"/>
    </source>
</evidence>